<sequence length="389" mass="45568">MAGLLRKRKGKAPASTSEATRFKTLYHESHFNKFFAAREVLPEIRIKINDDALTPISAQINLRKWQRLEEQKNQPLTYTTQIRRTEINFSPESIHRVLKLRDTPLPNGASYHDRKANNNLMLDEVLGYLCVEGAQWVRHPDGRPHFLRRTDLQPMARGWYEFVCRSIMPTINHSEVNLERAVLIHAIIIGEDIQVDEIIAKQMYKFVNKTNTRSKLPFPSVIGLLCKEAKVTIPGDTLIPQEDPLDGVAMGRVRGPREPRQNQQVEEEAPQQQPQQFQPQQNLPPDFMESFNNTMATMQQHYDQRWDTLQQKFDDAQEENRRNFGTINQRMNQMNDQLSFLCYSHHMANENMMFPYQNTTRKMREMEQQGIPITMANLNIHRAREEEMR</sequence>
<dbReference type="EMBL" id="JASCZI010152625">
    <property type="protein sequence ID" value="MED6176440.1"/>
    <property type="molecule type" value="Genomic_DNA"/>
</dbReference>
<dbReference type="InterPro" id="IPR046796">
    <property type="entry name" value="Transposase_32_dom"/>
</dbReference>
<gene>
    <name evidence="3" type="ORF">PIB30_088230</name>
</gene>
<proteinExistence type="predicted"/>
<feature type="compositionally biased region" description="Low complexity" evidence="1">
    <location>
        <begin position="270"/>
        <end position="281"/>
    </location>
</feature>
<dbReference type="Proteomes" id="UP001341840">
    <property type="component" value="Unassembled WGS sequence"/>
</dbReference>
<feature type="domain" description="Putative plant transposon protein" evidence="2">
    <location>
        <begin position="69"/>
        <end position="231"/>
    </location>
</feature>
<organism evidence="3 4">
    <name type="scientific">Stylosanthes scabra</name>
    <dbReference type="NCBI Taxonomy" id="79078"/>
    <lineage>
        <taxon>Eukaryota</taxon>
        <taxon>Viridiplantae</taxon>
        <taxon>Streptophyta</taxon>
        <taxon>Embryophyta</taxon>
        <taxon>Tracheophyta</taxon>
        <taxon>Spermatophyta</taxon>
        <taxon>Magnoliopsida</taxon>
        <taxon>eudicotyledons</taxon>
        <taxon>Gunneridae</taxon>
        <taxon>Pentapetalae</taxon>
        <taxon>rosids</taxon>
        <taxon>fabids</taxon>
        <taxon>Fabales</taxon>
        <taxon>Fabaceae</taxon>
        <taxon>Papilionoideae</taxon>
        <taxon>50 kb inversion clade</taxon>
        <taxon>dalbergioids sensu lato</taxon>
        <taxon>Dalbergieae</taxon>
        <taxon>Pterocarpus clade</taxon>
        <taxon>Stylosanthes</taxon>
    </lineage>
</organism>
<evidence type="ECO:0000313" key="3">
    <source>
        <dbReference type="EMBL" id="MED6176440.1"/>
    </source>
</evidence>
<accession>A0ABU6VUL0</accession>
<feature type="region of interest" description="Disordered" evidence="1">
    <location>
        <begin position="237"/>
        <end position="286"/>
    </location>
</feature>
<comment type="caution">
    <text evidence="3">The sequence shown here is derived from an EMBL/GenBank/DDBJ whole genome shotgun (WGS) entry which is preliminary data.</text>
</comment>
<keyword evidence="4" id="KW-1185">Reference proteome</keyword>
<reference evidence="3 4" key="1">
    <citation type="journal article" date="2023" name="Plants (Basel)">
        <title>Bridging the Gap: Combining Genomics and Transcriptomics Approaches to Understand Stylosanthes scabra, an Orphan Legume from the Brazilian Caatinga.</title>
        <authorList>
            <person name="Ferreira-Neto J.R.C."/>
            <person name="da Silva M.D."/>
            <person name="Binneck E."/>
            <person name="de Melo N.F."/>
            <person name="da Silva R.H."/>
            <person name="de Melo A.L.T.M."/>
            <person name="Pandolfi V."/>
            <person name="Bustamante F.O."/>
            <person name="Brasileiro-Vidal A.C."/>
            <person name="Benko-Iseppon A.M."/>
        </authorList>
    </citation>
    <scope>NUCLEOTIDE SEQUENCE [LARGE SCALE GENOMIC DNA]</scope>
    <source>
        <tissue evidence="3">Leaves</tissue>
    </source>
</reference>
<evidence type="ECO:0000259" key="2">
    <source>
        <dbReference type="Pfam" id="PF20167"/>
    </source>
</evidence>
<name>A0ABU6VUL0_9FABA</name>
<evidence type="ECO:0000313" key="4">
    <source>
        <dbReference type="Proteomes" id="UP001341840"/>
    </source>
</evidence>
<protein>
    <recommendedName>
        <fullName evidence="2">Putative plant transposon protein domain-containing protein</fullName>
    </recommendedName>
</protein>
<dbReference type="Pfam" id="PF20167">
    <property type="entry name" value="Transposase_32"/>
    <property type="match status" value="1"/>
</dbReference>
<evidence type="ECO:0000256" key="1">
    <source>
        <dbReference type="SAM" id="MobiDB-lite"/>
    </source>
</evidence>